<dbReference type="CDD" id="cd13861">
    <property type="entry name" value="CuRO_1_CumA_like"/>
    <property type="match status" value="1"/>
</dbReference>
<gene>
    <name evidence="5" type="ORF">ACFPFW_15010</name>
</gene>
<evidence type="ECO:0000259" key="4">
    <source>
        <dbReference type="Pfam" id="PF07732"/>
    </source>
</evidence>
<dbReference type="SUPFAM" id="SSF49503">
    <property type="entry name" value="Cupredoxins"/>
    <property type="match status" value="3"/>
</dbReference>
<dbReference type="Proteomes" id="UP001595796">
    <property type="component" value="Unassembled WGS sequence"/>
</dbReference>
<keyword evidence="6" id="KW-1185">Reference proteome</keyword>
<reference evidence="6" key="1">
    <citation type="journal article" date="2019" name="Int. J. Syst. Evol. Microbiol.">
        <title>The Global Catalogue of Microorganisms (GCM) 10K type strain sequencing project: providing services to taxonomists for standard genome sequencing and annotation.</title>
        <authorList>
            <consortium name="The Broad Institute Genomics Platform"/>
            <consortium name="The Broad Institute Genome Sequencing Center for Infectious Disease"/>
            <person name="Wu L."/>
            <person name="Ma J."/>
        </authorList>
    </citation>
    <scope>NUCLEOTIDE SEQUENCE [LARGE SCALE GENOMIC DNA]</scope>
    <source>
        <strain evidence="6">CGMCC 1.16444</strain>
    </source>
</reference>
<feature type="domain" description="Plastocyanin-like" evidence="4">
    <location>
        <begin position="64"/>
        <end position="168"/>
    </location>
</feature>
<comment type="caution">
    <text evidence="5">The sequence shown here is derived from an EMBL/GenBank/DDBJ whole genome shotgun (WGS) entry which is preliminary data.</text>
</comment>
<evidence type="ECO:0000313" key="5">
    <source>
        <dbReference type="EMBL" id="MFC5069325.1"/>
    </source>
</evidence>
<evidence type="ECO:0000313" key="6">
    <source>
        <dbReference type="Proteomes" id="UP001595796"/>
    </source>
</evidence>
<dbReference type="RefSeq" id="WP_114958078.1">
    <property type="nucleotide sequence ID" value="NZ_JBHSJF010000006.1"/>
</dbReference>
<dbReference type="InterPro" id="IPR011707">
    <property type="entry name" value="Cu-oxidase-like_N"/>
</dbReference>
<dbReference type="Pfam" id="PF07732">
    <property type="entry name" value="Cu-oxidase_3"/>
    <property type="match status" value="1"/>
</dbReference>
<sequence>MLTRRALLGGVGGAAAFATISHLPGVRAAAAGSTLPPAPVVPAGVLHEIDLVAAVQSGKSIAGAAVDAPFWLYNDELFPTFRVKLGDKIRAKLQNKLPEHTSIHWHGIRLPNAMDGVQYITQPPVEPGESFTYEFTPPDTGTFFFHSHCNGVSQIGHGLAGLLIVEGDELEPFDAEHTLAMKDWRLSPEGEWLPFFTTEGAGRAGTFGTVRTVNGSAAYNADVPAGADIRVRIFNLDPTRMVDVGLDGADGFVIATDGNAIEPIPLHTWRLGAAMRVDLHIRVPKSGSVFRVLDYFSATPWPLATFSATGEDLPERPLVAHSLYAPHVPRAEPEAAEHVKFQFSAASGAAASIAQNFSPDDPLAKELLDSLCVGSRGMWAINKQQWPTGDHRNLPPPLAELTPGRNYVFELMNATPHPHPIHLHGHTFEVLSASRQKLPRFLADTVVVQPKERIEIAFVAAEGNWMFHCHILEHQENGMMGWLRIA</sequence>
<keyword evidence="2" id="KW-0560">Oxidoreductase</keyword>
<dbReference type="Gene3D" id="2.60.40.420">
    <property type="entry name" value="Cupredoxins - blue copper proteins"/>
    <property type="match status" value="3"/>
</dbReference>
<dbReference type="PROSITE" id="PS51318">
    <property type="entry name" value="TAT"/>
    <property type="match status" value="1"/>
</dbReference>
<evidence type="ECO:0000256" key="2">
    <source>
        <dbReference type="ARBA" id="ARBA00023002"/>
    </source>
</evidence>
<evidence type="ECO:0000259" key="3">
    <source>
        <dbReference type="Pfam" id="PF07731"/>
    </source>
</evidence>
<protein>
    <submittedName>
        <fullName evidence="5">Multicopper oxidase family protein</fullName>
    </submittedName>
</protein>
<dbReference type="InterPro" id="IPR006311">
    <property type="entry name" value="TAT_signal"/>
</dbReference>
<dbReference type="InterPro" id="IPR008972">
    <property type="entry name" value="Cupredoxin"/>
</dbReference>
<dbReference type="PANTHER" id="PTHR11709:SF2">
    <property type="entry name" value="MULTICOPPER OXIDASE LPR1"/>
    <property type="match status" value="1"/>
</dbReference>
<dbReference type="InterPro" id="IPR002355">
    <property type="entry name" value="Cu_oxidase_Cu_BS"/>
</dbReference>
<keyword evidence="1" id="KW-0479">Metal-binding</keyword>
<dbReference type="Pfam" id="PF07731">
    <property type="entry name" value="Cu-oxidase_2"/>
    <property type="match status" value="1"/>
</dbReference>
<evidence type="ECO:0000256" key="1">
    <source>
        <dbReference type="ARBA" id="ARBA00022723"/>
    </source>
</evidence>
<feature type="domain" description="Plastocyanin-like" evidence="3">
    <location>
        <begin position="395"/>
        <end position="484"/>
    </location>
</feature>
<accession>A0ABV9Z755</accession>
<dbReference type="InterPro" id="IPR011706">
    <property type="entry name" value="Cu-oxidase_C"/>
</dbReference>
<dbReference type="InterPro" id="IPR045087">
    <property type="entry name" value="Cu-oxidase_fam"/>
</dbReference>
<name>A0ABV9Z755_9HYPH</name>
<dbReference type="PROSITE" id="PS00080">
    <property type="entry name" value="MULTICOPPER_OXIDASE2"/>
    <property type="match status" value="1"/>
</dbReference>
<dbReference type="PANTHER" id="PTHR11709">
    <property type="entry name" value="MULTI-COPPER OXIDASE"/>
    <property type="match status" value="1"/>
</dbReference>
<organism evidence="5 6">
    <name type="scientific">Flaviflagellibacter deserti</name>
    <dbReference type="NCBI Taxonomy" id="2267266"/>
    <lineage>
        <taxon>Bacteria</taxon>
        <taxon>Pseudomonadati</taxon>
        <taxon>Pseudomonadota</taxon>
        <taxon>Alphaproteobacteria</taxon>
        <taxon>Hyphomicrobiales</taxon>
        <taxon>Flaviflagellibacter</taxon>
    </lineage>
</organism>
<proteinExistence type="predicted"/>
<dbReference type="EMBL" id="JBHSJF010000006">
    <property type="protein sequence ID" value="MFC5069325.1"/>
    <property type="molecule type" value="Genomic_DNA"/>
</dbReference>